<dbReference type="RefSeq" id="WP_170222553.1">
    <property type="nucleotide sequence ID" value="NZ_BJMC01000018.1"/>
</dbReference>
<gene>
    <name evidence="1" type="ORF">KR76_00126</name>
</gene>
<organism evidence="1 2">
    <name type="scientific">Nocardioides simplex</name>
    <name type="common">Arthrobacter simplex</name>
    <dbReference type="NCBI Taxonomy" id="2045"/>
    <lineage>
        <taxon>Bacteria</taxon>
        <taxon>Bacillati</taxon>
        <taxon>Actinomycetota</taxon>
        <taxon>Actinomycetes</taxon>
        <taxon>Propionibacteriales</taxon>
        <taxon>Nocardioidaceae</taxon>
        <taxon>Pimelobacter</taxon>
    </lineage>
</organism>
<proteinExistence type="predicted"/>
<reference evidence="1 2" key="1">
    <citation type="journal article" date="2015" name="Genome Announc.">
        <title>Complete Genome Sequence of Steroid-Transforming Nocardioides simplex VKM Ac-2033D.</title>
        <authorList>
            <person name="Shtratnikova V.Y."/>
            <person name="Schelkunov M.I."/>
            <person name="Pekov Y.A."/>
            <person name="Fokina V.V."/>
            <person name="Logacheva M.D."/>
            <person name="Sokolov S.L."/>
            <person name="Bragin E.Y."/>
            <person name="Ashapkin V.V."/>
            <person name="Donova M.V."/>
        </authorList>
    </citation>
    <scope>NUCLEOTIDE SEQUENCE [LARGE SCALE GENOMIC DNA]</scope>
    <source>
        <strain evidence="1 2">VKM Ac-2033D</strain>
    </source>
</reference>
<protein>
    <submittedName>
        <fullName evidence="1">Uncharacterized protein</fullName>
    </submittedName>
</protein>
<dbReference type="HOGENOM" id="CLU_3045850_0_0_11"/>
<keyword evidence="2" id="KW-1185">Reference proteome</keyword>
<dbReference type="KEGG" id="psim:KR76_00126"/>
<evidence type="ECO:0000313" key="2">
    <source>
        <dbReference type="Proteomes" id="UP000030300"/>
    </source>
</evidence>
<dbReference type="EMBL" id="CP009896">
    <property type="protein sequence ID" value="AJR18556.1"/>
    <property type="molecule type" value="Genomic_DNA"/>
</dbReference>
<dbReference type="Proteomes" id="UP000030300">
    <property type="component" value="Chromosome"/>
</dbReference>
<dbReference type="STRING" id="2045.KR76_00126"/>
<dbReference type="AlphaFoldDB" id="A0A0C5XHD5"/>
<accession>A0A0C5XHD5</accession>
<evidence type="ECO:0000313" key="1">
    <source>
        <dbReference type="EMBL" id="AJR18556.1"/>
    </source>
</evidence>
<sequence>MLSQINQAAVLAVRAAEEHGEPAVNPWLIGGVVLAFLLFLLLGLVWFGGGRDHS</sequence>
<dbReference type="GeneID" id="96612896"/>
<name>A0A0C5XHD5_NOCSI</name>